<dbReference type="EMBL" id="SJPE01000008">
    <property type="protein sequence ID" value="TBX68789.1"/>
    <property type="molecule type" value="Genomic_DNA"/>
</dbReference>
<sequence>MKIIKSLFAFAAFFALNSVSAQTIIDRWPQIKAYHELMSKTYHPAEEGNLEPIRNNSELLLKRAEALSVETMPKEFRNPKTIETLLTLKKQTQVVNDLVRKKAADDEITKALALLHDTFHKIVGMCQPEKK</sequence>
<gene>
    <name evidence="2" type="ORF">EZL74_08335</name>
</gene>
<evidence type="ECO:0000313" key="2">
    <source>
        <dbReference type="EMBL" id="TBX68789.1"/>
    </source>
</evidence>
<keyword evidence="1" id="KW-0732">Signal</keyword>
<proteinExistence type="predicted"/>
<dbReference type="Proteomes" id="UP000293300">
    <property type="component" value="Unassembled WGS sequence"/>
</dbReference>
<dbReference type="OrthoDB" id="666901at2"/>
<reference evidence="2 3" key="1">
    <citation type="submission" date="2019-02" db="EMBL/GenBank/DDBJ databases">
        <title>Flavobacterium sp. RD-2-33 isolated from forest soil.</title>
        <authorList>
            <person name="Chaudhary D.K."/>
        </authorList>
    </citation>
    <scope>NUCLEOTIDE SEQUENCE [LARGE SCALE GENOMIC DNA]</scope>
    <source>
        <strain evidence="2 3">RD-2-33</strain>
    </source>
</reference>
<evidence type="ECO:0000313" key="3">
    <source>
        <dbReference type="Proteomes" id="UP000293300"/>
    </source>
</evidence>
<comment type="caution">
    <text evidence="2">The sequence shown here is derived from an EMBL/GenBank/DDBJ whole genome shotgun (WGS) entry which is preliminary data.</text>
</comment>
<dbReference type="RefSeq" id="WP_131476149.1">
    <property type="nucleotide sequence ID" value="NZ_SJPE01000008.1"/>
</dbReference>
<accession>A0A4Q9YYG9</accession>
<evidence type="ECO:0000256" key="1">
    <source>
        <dbReference type="SAM" id="SignalP"/>
    </source>
</evidence>
<organism evidence="2 3">
    <name type="scientific">Flavobacterium silvisoli</name>
    <dbReference type="NCBI Taxonomy" id="2529433"/>
    <lineage>
        <taxon>Bacteria</taxon>
        <taxon>Pseudomonadati</taxon>
        <taxon>Bacteroidota</taxon>
        <taxon>Flavobacteriia</taxon>
        <taxon>Flavobacteriales</taxon>
        <taxon>Flavobacteriaceae</taxon>
        <taxon>Flavobacterium</taxon>
    </lineage>
</organism>
<dbReference type="AlphaFoldDB" id="A0A4Q9YYG9"/>
<protein>
    <submittedName>
        <fullName evidence="2">Uncharacterized protein</fullName>
    </submittedName>
</protein>
<name>A0A4Q9YYG9_9FLAO</name>
<feature type="signal peptide" evidence="1">
    <location>
        <begin position="1"/>
        <end position="21"/>
    </location>
</feature>
<feature type="chain" id="PRO_5020453206" evidence="1">
    <location>
        <begin position="22"/>
        <end position="131"/>
    </location>
</feature>
<keyword evidence="3" id="KW-1185">Reference proteome</keyword>